<keyword evidence="2" id="KW-0285">Flavoprotein</keyword>
<dbReference type="Proteomes" id="UP000759537">
    <property type="component" value="Unassembled WGS sequence"/>
</dbReference>
<organism evidence="7 8">
    <name type="scientific">Russula ochroleuca</name>
    <dbReference type="NCBI Taxonomy" id="152965"/>
    <lineage>
        <taxon>Eukaryota</taxon>
        <taxon>Fungi</taxon>
        <taxon>Dikarya</taxon>
        <taxon>Basidiomycota</taxon>
        <taxon>Agaricomycotina</taxon>
        <taxon>Agaricomycetes</taxon>
        <taxon>Russulales</taxon>
        <taxon>Russulaceae</taxon>
        <taxon>Russula</taxon>
    </lineage>
</organism>
<evidence type="ECO:0000256" key="5">
    <source>
        <dbReference type="SAM" id="SignalP"/>
    </source>
</evidence>
<dbReference type="Pfam" id="PF01565">
    <property type="entry name" value="FAD_binding_4"/>
    <property type="match status" value="1"/>
</dbReference>
<reference evidence="7" key="2">
    <citation type="journal article" date="2020" name="Nat. Commun.">
        <title>Large-scale genome sequencing of mycorrhizal fungi provides insights into the early evolution of symbiotic traits.</title>
        <authorList>
            <person name="Miyauchi S."/>
            <person name="Kiss E."/>
            <person name="Kuo A."/>
            <person name="Drula E."/>
            <person name="Kohler A."/>
            <person name="Sanchez-Garcia M."/>
            <person name="Morin E."/>
            <person name="Andreopoulos B."/>
            <person name="Barry K.W."/>
            <person name="Bonito G."/>
            <person name="Buee M."/>
            <person name="Carver A."/>
            <person name="Chen C."/>
            <person name="Cichocki N."/>
            <person name="Clum A."/>
            <person name="Culley D."/>
            <person name="Crous P.W."/>
            <person name="Fauchery L."/>
            <person name="Girlanda M."/>
            <person name="Hayes R.D."/>
            <person name="Keri Z."/>
            <person name="LaButti K."/>
            <person name="Lipzen A."/>
            <person name="Lombard V."/>
            <person name="Magnuson J."/>
            <person name="Maillard F."/>
            <person name="Murat C."/>
            <person name="Nolan M."/>
            <person name="Ohm R.A."/>
            <person name="Pangilinan J."/>
            <person name="Pereira M.F."/>
            <person name="Perotto S."/>
            <person name="Peter M."/>
            <person name="Pfister S."/>
            <person name="Riley R."/>
            <person name="Sitrit Y."/>
            <person name="Stielow J.B."/>
            <person name="Szollosi G."/>
            <person name="Zifcakova L."/>
            <person name="Stursova M."/>
            <person name="Spatafora J.W."/>
            <person name="Tedersoo L."/>
            <person name="Vaario L.M."/>
            <person name="Yamada A."/>
            <person name="Yan M."/>
            <person name="Wang P."/>
            <person name="Xu J."/>
            <person name="Bruns T."/>
            <person name="Baldrian P."/>
            <person name="Vilgalys R."/>
            <person name="Dunand C."/>
            <person name="Henrissat B."/>
            <person name="Grigoriev I.V."/>
            <person name="Hibbett D."/>
            <person name="Nagy L.G."/>
            <person name="Martin F.M."/>
        </authorList>
    </citation>
    <scope>NUCLEOTIDE SEQUENCE</scope>
    <source>
        <strain evidence="7">Prilba</strain>
    </source>
</reference>
<dbReference type="InterPro" id="IPR036318">
    <property type="entry name" value="FAD-bd_PCMH-like_sf"/>
</dbReference>
<feature type="domain" description="FAD-binding PCMH-type" evidence="6">
    <location>
        <begin position="61"/>
        <end position="230"/>
    </location>
</feature>
<keyword evidence="3" id="KW-0274">FAD</keyword>
<evidence type="ECO:0000256" key="3">
    <source>
        <dbReference type="ARBA" id="ARBA00022827"/>
    </source>
</evidence>
<dbReference type="OrthoDB" id="2151789at2759"/>
<evidence type="ECO:0000259" key="6">
    <source>
        <dbReference type="PROSITE" id="PS51387"/>
    </source>
</evidence>
<dbReference type="AlphaFoldDB" id="A0A9P5MSR7"/>
<feature type="signal peptide" evidence="5">
    <location>
        <begin position="1"/>
        <end position="19"/>
    </location>
</feature>
<dbReference type="InterPro" id="IPR050416">
    <property type="entry name" value="FAD-linked_Oxidoreductase"/>
</dbReference>
<dbReference type="Gene3D" id="3.30.465.10">
    <property type="match status" value="1"/>
</dbReference>
<keyword evidence="8" id="KW-1185">Reference proteome</keyword>
<gene>
    <name evidence="7" type="ORF">DFH94DRAFT_683445</name>
</gene>
<dbReference type="GO" id="GO:0071949">
    <property type="term" value="F:FAD binding"/>
    <property type="evidence" value="ECO:0007669"/>
    <property type="project" value="InterPro"/>
</dbReference>
<comment type="caution">
    <text evidence="7">The sequence shown here is derived from an EMBL/GenBank/DDBJ whole genome shotgun (WGS) entry which is preliminary data.</text>
</comment>
<dbReference type="InterPro" id="IPR012951">
    <property type="entry name" value="BBE"/>
</dbReference>
<evidence type="ECO:0000256" key="2">
    <source>
        <dbReference type="ARBA" id="ARBA00022630"/>
    </source>
</evidence>
<keyword evidence="4" id="KW-0560">Oxidoreductase</keyword>
<dbReference type="Pfam" id="PF08031">
    <property type="entry name" value="BBE"/>
    <property type="match status" value="1"/>
</dbReference>
<comment type="similarity">
    <text evidence="1">Belongs to the oxygen-dependent FAD-linked oxidoreductase family.</text>
</comment>
<evidence type="ECO:0000313" key="7">
    <source>
        <dbReference type="EMBL" id="KAF8477761.1"/>
    </source>
</evidence>
<dbReference type="PANTHER" id="PTHR42973:SF13">
    <property type="entry name" value="FAD-BINDING PCMH-TYPE DOMAIN-CONTAINING PROTEIN"/>
    <property type="match status" value="1"/>
</dbReference>
<dbReference type="InterPro" id="IPR016166">
    <property type="entry name" value="FAD-bd_PCMH"/>
</dbReference>
<dbReference type="InterPro" id="IPR016169">
    <property type="entry name" value="FAD-bd_PCMH_sub2"/>
</dbReference>
<protein>
    <submittedName>
        <fullName evidence="7">FAD-binding domain-containing protein</fullName>
    </submittedName>
</protein>
<reference evidence="7" key="1">
    <citation type="submission" date="2019-10" db="EMBL/GenBank/DDBJ databases">
        <authorList>
            <consortium name="DOE Joint Genome Institute"/>
            <person name="Kuo A."/>
            <person name="Miyauchi S."/>
            <person name="Kiss E."/>
            <person name="Drula E."/>
            <person name="Kohler A."/>
            <person name="Sanchez-Garcia M."/>
            <person name="Andreopoulos B."/>
            <person name="Barry K.W."/>
            <person name="Bonito G."/>
            <person name="Buee M."/>
            <person name="Carver A."/>
            <person name="Chen C."/>
            <person name="Cichocki N."/>
            <person name="Clum A."/>
            <person name="Culley D."/>
            <person name="Crous P.W."/>
            <person name="Fauchery L."/>
            <person name="Girlanda M."/>
            <person name="Hayes R."/>
            <person name="Keri Z."/>
            <person name="LaButti K."/>
            <person name="Lipzen A."/>
            <person name="Lombard V."/>
            <person name="Magnuson J."/>
            <person name="Maillard F."/>
            <person name="Morin E."/>
            <person name="Murat C."/>
            <person name="Nolan M."/>
            <person name="Ohm R."/>
            <person name="Pangilinan J."/>
            <person name="Pereira M."/>
            <person name="Perotto S."/>
            <person name="Peter M."/>
            <person name="Riley R."/>
            <person name="Sitrit Y."/>
            <person name="Stielow B."/>
            <person name="Szollosi G."/>
            <person name="Zifcakova L."/>
            <person name="Stursova M."/>
            <person name="Spatafora J.W."/>
            <person name="Tedersoo L."/>
            <person name="Vaario L.-M."/>
            <person name="Yamada A."/>
            <person name="Yan M."/>
            <person name="Wang P."/>
            <person name="Xu J."/>
            <person name="Bruns T."/>
            <person name="Baldrian P."/>
            <person name="Vilgalys R."/>
            <person name="Henrissat B."/>
            <person name="Grigoriev I.V."/>
            <person name="Hibbett D."/>
            <person name="Nagy L.G."/>
            <person name="Martin F.M."/>
        </authorList>
    </citation>
    <scope>NUCLEOTIDE SEQUENCE</scope>
    <source>
        <strain evidence="7">Prilba</strain>
    </source>
</reference>
<dbReference type="EMBL" id="WHVB01000013">
    <property type="protein sequence ID" value="KAF8477761.1"/>
    <property type="molecule type" value="Genomic_DNA"/>
</dbReference>
<proteinExistence type="inferred from homology"/>
<name>A0A9P5MSR7_9AGAM</name>
<keyword evidence="5" id="KW-0732">Signal</keyword>
<sequence length="489" mass="53700">MKLKAALLGFTFLAATTAAQDQLYFGADDLFATGHTQAPLNMFPPGTPEFKADISHWTNSSSQVATCSVRPGTAQDLGLILRELAHTRTPFAIRCSGHTGNPHFSSTRAVQISMTRFNEIVINEKEGTVEFGTGLTWTDVYSYLVPRGLNVVGGRLNGVGVGGFTLGGGYSWKTNQYGLTVDTLTAIELVLPNGNVVKVTEKDKDLWFALKGGLNNYGIATKFTLKTHKQTDVWGAILAFEGEQVKPAYTAFADFLAKDNDHKGAQLGAMAYTNGTSSSEQVGLGMVLFYDGPKPPAGLYDDLLNLPNSLKSIIEGTFVDFVLSLPPPIRERAYFDGVPMLHYSAPVLKAMADDLQSWGDRLSKHDKDTLIVVNLDAFNSDILTHGKPSAYPPDRSHTVLPSSLYLGWTDKSLDKYMYDNLRALSTELIQAGIEDGQDLKHAAHYTNYAVFGTPLGQMYGKNVPRLREIRKRYDPNRVMDLTGGFRFRF</sequence>
<accession>A0A9P5MSR7</accession>
<dbReference type="GO" id="GO:0016491">
    <property type="term" value="F:oxidoreductase activity"/>
    <property type="evidence" value="ECO:0007669"/>
    <property type="project" value="UniProtKB-KW"/>
</dbReference>
<dbReference type="PROSITE" id="PS51387">
    <property type="entry name" value="FAD_PCMH"/>
    <property type="match status" value="1"/>
</dbReference>
<dbReference type="InterPro" id="IPR006094">
    <property type="entry name" value="Oxid_FAD_bind_N"/>
</dbReference>
<evidence type="ECO:0000256" key="1">
    <source>
        <dbReference type="ARBA" id="ARBA00005466"/>
    </source>
</evidence>
<evidence type="ECO:0000256" key="4">
    <source>
        <dbReference type="ARBA" id="ARBA00023002"/>
    </source>
</evidence>
<dbReference type="SUPFAM" id="SSF56176">
    <property type="entry name" value="FAD-binding/transporter-associated domain-like"/>
    <property type="match status" value="1"/>
</dbReference>
<feature type="chain" id="PRO_5040456396" evidence="5">
    <location>
        <begin position="20"/>
        <end position="489"/>
    </location>
</feature>
<evidence type="ECO:0000313" key="8">
    <source>
        <dbReference type="Proteomes" id="UP000759537"/>
    </source>
</evidence>
<dbReference type="PANTHER" id="PTHR42973">
    <property type="entry name" value="BINDING OXIDOREDUCTASE, PUTATIVE (AFU_ORTHOLOGUE AFUA_1G17690)-RELATED"/>
    <property type="match status" value="1"/>
</dbReference>